<reference evidence="1 2" key="1">
    <citation type="submission" date="2017-10" db="EMBL/GenBank/DDBJ databases">
        <title>Paenichitinophaga pekingensis gen. nov., sp. nov., isolated from activated sludge.</title>
        <authorList>
            <person name="Jin D."/>
            <person name="Kong X."/>
            <person name="Deng Y."/>
            <person name="Bai Z."/>
        </authorList>
    </citation>
    <scope>NUCLEOTIDE SEQUENCE [LARGE SCALE GENOMIC DNA]</scope>
    <source>
        <strain evidence="1 2">13</strain>
    </source>
</reference>
<evidence type="ECO:0000313" key="1">
    <source>
        <dbReference type="EMBL" id="ATL48221.1"/>
    </source>
</evidence>
<dbReference type="EMBL" id="CP023777">
    <property type="protein sequence ID" value="ATL48221.1"/>
    <property type="molecule type" value="Genomic_DNA"/>
</dbReference>
<protein>
    <recommendedName>
        <fullName evidence="3">Lipoprotein</fullName>
    </recommendedName>
</protein>
<keyword evidence="2" id="KW-1185">Reference proteome</keyword>
<organism evidence="1 2">
    <name type="scientific">Chitinophaga caeni</name>
    <dbReference type="NCBI Taxonomy" id="2029983"/>
    <lineage>
        <taxon>Bacteria</taxon>
        <taxon>Pseudomonadati</taxon>
        <taxon>Bacteroidota</taxon>
        <taxon>Chitinophagia</taxon>
        <taxon>Chitinophagales</taxon>
        <taxon>Chitinophagaceae</taxon>
        <taxon>Chitinophaga</taxon>
    </lineage>
</organism>
<dbReference type="AlphaFoldDB" id="A0A291QWC2"/>
<dbReference type="PROSITE" id="PS51257">
    <property type="entry name" value="PROKAR_LIPOPROTEIN"/>
    <property type="match status" value="1"/>
</dbReference>
<accession>A0A291QWC2</accession>
<evidence type="ECO:0008006" key="3">
    <source>
        <dbReference type="Google" id="ProtNLM"/>
    </source>
</evidence>
<gene>
    <name evidence="1" type="ORF">COR50_14190</name>
</gene>
<dbReference type="Proteomes" id="UP000220133">
    <property type="component" value="Chromosome"/>
</dbReference>
<dbReference type="KEGG" id="cbae:COR50_14190"/>
<name>A0A291QWC2_9BACT</name>
<evidence type="ECO:0000313" key="2">
    <source>
        <dbReference type="Proteomes" id="UP000220133"/>
    </source>
</evidence>
<sequence length="127" mass="15092">MVNDMKVIRTKVILLVSFLFVIGCKESSFDGAAVAEKYCKCMETNHAHIDYYNARVICDSKFILENRYFKIHYIEALYGNGYMATLDKKTVDSVNEFYYQFYIYVSDHYSYIYRADSIREDYLKKIK</sequence>
<proteinExistence type="predicted"/>